<dbReference type="EMBL" id="LR797033">
    <property type="protein sequence ID" value="CAB4182621.1"/>
    <property type="molecule type" value="Genomic_DNA"/>
</dbReference>
<name>A0A6J5RZY5_9CAUD</name>
<dbReference type="EMBL" id="LR797281">
    <property type="protein sequence ID" value="CAB4199328.1"/>
    <property type="molecule type" value="Genomic_DNA"/>
</dbReference>
<gene>
    <name evidence="2" type="ORF">UFOVP1091_10</name>
    <name evidence="3" type="ORF">UFOVP1335_36</name>
    <name evidence="4" type="ORF">UFOVP1445_10</name>
    <name evidence="1" type="ORF">UFOVP914_2</name>
</gene>
<sequence length="141" mass="14616">MPLLGNDTDGAVTRKRIQDYITAEEKVTAVAITDAATPTAAQLLVSKLFVATPTQDTTFTLPTAALVLAALTDEAVGTSFEFTIVNVATAYEVVVTTNTGWTITGGGFMTVFDGTSATFLAVVTSTTALQLYRKGSGGAVK</sequence>
<organism evidence="3">
    <name type="scientific">uncultured Caudovirales phage</name>
    <dbReference type="NCBI Taxonomy" id="2100421"/>
    <lineage>
        <taxon>Viruses</taxon>
        <taxon>Duplodnaviria</taxon>
        <taxon>Heunggongvirae</taxon>
        <taxon>Uroviricota</taxon>
        <taxon>Caudoviricetes</taxon>
        <taxon>Peduoviridae</taxon>
        <taxon>Maltschvirus</taxon>
        <taxon>Maltschvirus maltsch</taxon>
    </lineage>
</organism>
<protein>
    <submittedName>
        <fullName evidence="3">Uncharacterized protein</fullName>
    </submittedName>
</protein>
<dbReference type="EMBL" id="LR796864">
    <property type="protein sequence ID" value="CAB4171167.1"/>
    <property type="molecule type" value="Genomic_DNA"/>
</dbReference>
<evidence type="ECO:0000313" key="3">
    <source>
        <dbReference type="EMBL" id="CAB4199328.1"/>
    </source>
</evidence>
<accession>A0A6J5RZY5</accession>
<reference evidence="3" key="1">
    <citation type="submission" date="2020-05" db="EMBL/GenBank/DDBJ databases">
        <authorList>
            <person name="Chiriac C."/>
            <person name="Salcher M."/>
            <person name="Ghai R."/>
            <person name="Kavagutti S V."/>
        </authorList>
    </citation>
    <scope>NUCLEOTIDE SEQUENCE</scope>
</reference>
<dbReference type="EMBL" id="LR797381">
    <property type="protein sequence ID" value="CAB4212420.1"/>
    <property type="molecule type" value="Genomic_DNA"/>
</dbReference>
<evidence type="ECO:0000313" key="4">
    <source>
        <dbReference type="EMBL" id="CAB4212420.1"/>
    </source>
</evidence>
<evidence type="ECO:0000313" key="2">
    <source>
        <dbReference type="EMBL" id="CAB4182621.1"/>
    </source>
</evidence>
<evidence type="ECO:0000313" key="1">
    <source>
        <dbReference type="EMBL" id="CAB4171167.1"/>
    </source>
</evidence>
<proteinExistence type="predicted"/>